<comment type="caution">
    <text evidence="1">The sequence shown here is derived from an EMBL/GenBank/DDBJ whole genome shotgun (WGS) entry which is preliminary data.</text>
</comment>
<proteinExistence type="predicted"/>
<keyword evidence="2" id="KW-1185">Reference proteome</keyword>
<organism evidence="1 2">
    <name type="scientific">Artemia franciscana</name>
    <name type="common">Brine shrimp</name>
    <name type="synonym">Artemia sanfranciscana</name>
    <dbReference type="NCBI Taxonomy" id="6661"/>
    <lineage>
        <taxon>Eukaryota</taxon>
        <taxon>Metazoa</taxon>
        <taxon>Ecdysozoa</taxon>
        <taxon>Arthropoda</taxon>
        <taxon>Crustacea</taxon>
        <taxon>Branchiopoda</taxon>
        <taxon>Anostraca</taxon>
        <taxon>Artemiidae</taxon>
        <taxon>Artemia</taxon>
    </lineage>
</organism>
<evidence type="ECO:0000313" key="2">
    <source>
        <dbReference type="Proteomes" id="UP001187531"/>
    </source>
</evidence>
<accession>A0AA88LKD2</accession>
<reference evidence="1" key="1">
    <citation type="submission" date="2023-07" db="EMBL/GenBank/DDBJ databases">
        <title>Chromosome-level genome assembly of Artemia franciscana.</title>
        <authorList>
            <person name="Jo E."/>
        </authorList>
    </citation>
    <scope>NUCLEOTIDE SEQUENCE</scope>
    <source>
        <tissue evidence="1">Whole body</tissue>
    </source>
</reference>
<dbReference type="EMBL" id="JAVRJZ010000001">
    <property type="protein sequence ID" value="KAK2726986.1"/>
    <property type="molecule type" value="Genomic_DNA"/>
</dbReference>
<sequence length="213" mass="23938">MYANCLKLVVNSMITEVLQYSQKDYSIKFATTTKYRELKYDKFELKPNQSVVEYSSLVKQACEEKFGNNVNPSIIINDLVNRLPDNYTKLLLEKKPTAFASALSTLSHAEDVQTALRLRKSGGGLEVVNAVGSTNNRGRGNFNRRGNIRHGYEARQLPKMALGIVSMGKIVEIPVMPILSHVTSIRRTESPFVINACYPDISVRIVDRRKLGI</sequence>
<dbReference type="Proteomes" id="UP001187531">
    <property type="component" value="Unassembled WGS sequence"/>
</dbReference>
<evidence type="ECO:0000313" key="1">
    <source>
        <dbReference type="EMBL" id="KAK2726986.1"/>
    </source>
</evidence>
<gene>
    <name evidence="1" type="ORF">QYM36_007731</name>
</gene>
<dbReference type="AlphaFoldDB" id="A0AA88LKD2"/>
<protein>
    <submittedName>
        <fullName evidence="1">Uncharacterized protein</fullName>
    </submittedName>
</protein>
<name>A0AA88LKD2_ARTSF</name>